<dbReference type="EMBL" id="ML996158">
    <property type="protein sequence ID" value="KAF2733688.1"/>
    <property type="molecule type" value="Genomic_DNA"/>
</dbReference>
<protein>
    <submittedName>
        <fullName evidence="1">Uncharacterized protein</fullName>
    </submittedName>
</protein>
<proteinExistence type="predicted"/>
<dbReference type="Proteomes" id="UP000799444">
    <property type="component" value="Unassembled WGS sequence"/>
</dbReference>
<sequence>MGDGRHDPVSAHKRVRTIALASRFRVVIVAIRAGGGNTGAPDKDRVALGWGRTLPELMSCVFIRISTMCIRTTLPASLVNSRTWISDQVLRTLVVYHVSANDGQCRTCLEHGSNFSTNVNRIRLSNMNQRQGVLTPSPPLSRLHLLINYPKHLTPLRAPISLADPRHPPTKTHPSTHMHAGTCHPFYTRHQKKIPPPCVR</sequence>
<name>A0A9P4QYS5_9PLEO</name>
<keyword evidence="2" id="KW-1185">Reference proteome</keyword>
<gene>
    <name evidence="1" type="ORF">EJ04DRAFT_267849</name>
</gene>
<evidence type="ECO:0000313" key="2">
    <source>
        <dbReference type="Proteomes" id="UP000799444"/>
    </source>
</evidence>
<reference evidence="1" key="1">
    <citation type="journal article" date="2020" name="Stud. Mycol.">
        <title>101 Dothideomycetes genomes: a test case for predicting lifestyles and emergence of pathogens.</title>
        <authorList>
            <person name="Haridas S."/>
            <person name="Albert R."/>
            <person name="Binder M."/>
            <person name="Bloem J."/>
            <person name="Labutti K."/>
            <person name="Salamov A."/>
            <person name="Andreopoulos B."/>
            <person name="Baker S."/>
            <person name="Barry K."/>
            <person name="Bills G."/>
            <person name="Bluhm B."/>
            <person name="Cannon C."/>
            <person name="Castanera R."/>
            <person name="Culley D."/>
            <person name="Daum C."/>
            <person name="Ezra D."/>
            <person name="Gonzalez J."/>
            <person name="Henrissat B."/>
            <person name="Kuo A."/>
            <person name="Liang C."/>
            <person name="Lipzen A."/>
            <person name="Lutzoni F."/>
            <person name="Magnuson J."/>
            <person name="Mondo S."/>
            <person name="Nolan M."/>
            <person name="Ohm R."/>
            <person name="Pangilinan J."/>
            <person name="Park H.-J."/>
            <person name="Ramirez L."/>
            <person name="Alfaro M."/>
            <person name="Sun H."/>
            <person name="Tritt A."/>
            <person name="Yoshinaga Y."/>
            <person name="Zwiers L.-H."/>
            <person name="Turgeon B."/>
            <person name="Goodwin S."/>
            <person name="Spatafora J."/>
            <person name="Crous P."/>
            <person name="Grigoriev I."/>
        </authorList>
    </citation>
    <scope>NUCLEOTIDE SEQUENCE</scope>
    <source>
        <strain evidence="1">CBS 125425</strain>
    </source>
</reference>
<dbReference type="AlphaFoldDB" id="A0A9P4QYS5"/>
<evidence type="ECO:0000313" key="1">
    <source>
        <dbReference type="EMBL" id="KAF2733688.1"/>
    </source>
</evidence>
<accession>A0A9P4QYS5</accession>
<comment type="caution">
    <text evidence="1">The sequence shown here is derived from an EMBL/GenBank/DDBJ whole genome shotgun (WGS) entry which is preliminary data.</text>
</comment>
<organism evidence="1 2">
    <name type="scientific">Polyplosphaeria fusca</name>
    <dbReference type="NCBI Taxonomy" id="682080"/>
    <lineage>
        <taxon>Eukaryota</taxon>
        <taxon>Fungi</taxon>
        <taxon>Dikarya</taxon>
        <taxon>Ascomycota</taxon>
        <taxon>Pezizomycotina</taxon>
        <taxon>Dothideomycetes</taxon>
        <taxon>Pleosporomycetidae</taxon>
        <taxon>Pleosporales</taxon>
        <taxon>Tetraplosphaeriaceae</taxon>
        <taxon>Polyplosphaeria</taxon>
    </lineage>
</organism>